<organism evidence="1 2">
    <name type="scientific">Stephania yunnanensis</name>
    <dbReference type="NCBI Taxonomy" id="152371"/>
    <lineage>
        <taxon>Eukaryota</taxon>
        <taxon>Viridiplantae</taxon>
        <taxon>Streptophyta</taxon>
        <taxon>Embryophyta</taxon>
        <taxon>Tracheophyta</taxon>
        <taxon>Spermatophyta</taxon>
        <taxon>Magnoliopsida</taxon>
        <taxon>Ranunculales</taxon>
        <taxon>Menispermaceae</taxon>
        <taxon>Menispermoideae</taxon>
        <taxon>Cissampelideae</taxon>
        <taxon>Stephania</taxon>
    </lineage>
</organism>
<dbReference type="PANTHER" id="PTHR35770">
    <property type="entry name" value="U2 SMALL NUCLEAR RIBONUCLEOPROTEIN AUXILIARY FACTOR-LIKE PROTEIN"/>
    <property type="match status" value="1"/>
</dbReference>
<protein>
    <submittedName>
        <fullName evidence="1">Uncharacterized protein</fullName>
    </submittedName>
</protein>
<dbReference type="EMBL" id="JBBNAF010000002">
    <property type="protein sequence ID" value="KAK9162492.1"/>
    <property type="molecule type" value="Genomic_DNA"/>
</dbReference>
<reference evidence="1 2" key="1">
    <citation type="submission" date="2024-01" db="EMBL/GenBank/DDBJ databases">
        <title>Genome assemblies of Stephania.</title>
        <authorList>
            <person name="Yang L."/>
        </authorList>
    </citation>
    <scope>NUCLEOTIDE SEQUENCE [LARGE SCALE GENOMIC DNA]</scope>
    <source>
        <strain evidence="1">YNDBR</strain>
        <tissue evidence="1">Leaf</tissue>
    </source>
</reference>
<evidence type="ECO:0000313" key="1">
    <source>
        <dbReference type="EMBL" id="KAK9162492.1"/>
    </source>
</evidence>
<dbReference type="AlphaFoldDB" id="A0AAP0L114"/>
<keyword evidence="2" id="KW-1185">Reference proteome</keyword>
<evidence type="ECO:0000313" key="2">
    <source>
        <dbReference type="Proteomes" id="UP001420932"/>
    </source>
</evidence>
<dbReference type="Proteomes" id="UP001420932">
    <property type="component" value="Unassembled WGS sequence"/>
</dbReference>
<proteinExistence type="predicted"/>
<gene>
    <name evidence="1" type="ORF">Syun_003394</name>
</gene>
<comment type="caution">
    <text evidence="1">The sequence shown here is derived from an EMBL/GenBank/DDBJ whole genome shotgun (WGS) entry which is preliminary data.</text>
</comment>
<dbReference type="PANTHER" id="PTHR35770:SF1">
    <property type="entry name" value="U2 SMALL NUCLEAR RIBONUCLEOPROTEIN AUXILIARY FACTOR-LIKE PROTEIN"/>
    <property type="match status" value="1"/>
</dbReference>
<sequence>MAANALDDFVPMFVRASAEWDTSTPTPTPTSLIPLSSPFLFHVFASSDSSNLVIRATDFCAYTWESNKSMAQLEDLRADVAVGGSLSDLVDYLIASLNSGNVKLVLGGLIETKKFSGATYGKLITYKSKGMPVVTISLSRITNESAGNAMGKLSWELFEAFAREHELLAKEQARSYRLSKMLEAEKAKSEDIQDQLRACLTSRKKEKNDNVSKMLPASASASLTSLDVTPISASPVSVAAAKLPSHSISFKAETRVVPAYRRAKAGGNFLEVDDGDRD</sequence>
<name>A0AAP0L114_9MAGN</name>
<accession>A0AAP0L114</accession>